<accession>A0A1I3BTH0</accession>
<gene>
    <name evidence="4" type="ORF">SAMN04488066_11540</name>
</gene>
<dbReference type="PANTHER" id="PTHR43032">
    <property type="entry name" value="PROTEIN-METHIONINE-SULFOXIDE REDUCTASE"/>
    <property type="match status" value="1"/>
</dbReference>
<evidence type="ECO:0000256" key="2">
    <source>
        <dbReference type="SAM" id="Phobius"/>
    </source>
</evidence>
<dbReference type="SUPFAM" id="SSF56524">
    <property type="entry name" value="Oxidoreductase molybdopterin-binding domain"/>
    <property type="match status" value="1"/>
</dbReference>
<dbReference type="Proteomes" id="UP000323537">
    <property type="component" value="Unassembled WGS sequence"/>
</dbReference>
<protein>
    <submittedName>
        <fullName evidence="4">Oxidoreductase molybdopterin binding domain-containing protein</fullName>
    </submittedName>
</protein>
<dbReference type="PRINTS" id="PR00407">
    <property type="entry name" value="EUMOPTERIN"/>
</dbReference>
<feature type="region of interest" description="Disordered" evidence="1">
    <location>
        <begin position="278"/>
        <end position="303"/>
    </location>
</feature>
<dbReference type="GO" id="GO:0016491">
    <property type="term" value="F:oxidoreductase activity"/>
    <property type="evidence" value="ECO:0007669"/>
    <property type="project" value="InterPro"/>
</dbReference>
<feature type="compositionally biased region" description="Acidic residues" evidence="1">
    <location>
        <begin position="283"/>
        <end position="303"/>
    </location>
</feature>
<feature type="transmembrane region" description="Helical" evidence="2">
    <location>
        <begin position="48"/>
        <end position="67"/>
    </location>
</feature>
<dbReference type="InterPro" id="IPR036374">
    <property type="entry name" value="OxRdtase_Mopterin-bd_sf"/>
</dbReference>
<dbReference type="Pfam" id="PF00174">
    <property type="entry name" value="Oxidored_molyb"/>
    <property type="match status" value="1"/>
</dbReference>
<sequence length="396" mass="42568">MGVRATLSEALDRLEPPARVVDWSLLAVVLAETVTGLVSFTVGTPEGWPLFWLHRSLGLAIVVLLGWKLSRVGHRLLDRKLWQRSTALSVLTLVAAVGTVSTGMLWVIGLDVRLSYWTLLSIHVGFGLALLPLVAVHASTRFRPPRRVDFEGRRTAVQYGLLLIAGAVAYRVQQGVNGLLSTPGADRRFTGSQPREGEGNGAFPVTSWVADDPDPIDRERYRLSVTGLVAESREFAVDDVERVGGDEASVLLDCTSGWYTVQEWSGVRVGDLIEAAGGVEGEGGMEGEGGAEGDDGVEGDGEDEPAYVRFVSVTGYRWSLPIAEAEDALLATHVGGDRLAHGHGGPARLVAPGRRGFQWVKWVTRVEVRSERDPAQWVVTLVSGFDSAGNHSGSSG</sequence>
<dbReference type="RefSeq" id="WP_149785014.1">
    <property type="nucleotide sequence ID" value="NZ_BAAADP010000002.1"/>
</dbReference>
<feature type="transmembrane region" description="Helical" evidence="2">
    <location>
        <begin position="114"/>
        <end position="136"/>
    </location>
</feature>
<dbReference type="EMBL" id="FOPZ01000015">
    <property type="protein sequence ID" value="SFH65523.1"/>
    <property type="molecule type" value="Genomic_DNA"/>
</dbReference>
<feature type="transmembrane region" description="Helical" evidence="2">
    <location>
        <begin position="88"/>
        <end position="108"/>
    </location>
</feature>
<keyword evidence="2" id="KW-0472">Membrane</keyword>
<dbReference type="InterPro" id="IPR000572">
    <property type="entry name" value="OxRdtase_Mopterin-bd_dom"/>
</dbReference>
<dbReference type="AlphaFoldDB" id="A0A1I3BTH0"/>
<organism evidence="4 5">
    <name type="scientific">Halorubrum aquaticum</name>
    <dbReference type="NCBI Taxonomy" id="387340"/>
    <lineage>
        <taxon>Archaea</taxon>
        <taxon>Methanobacteriati</taxon>
        <taxon>Methanobacteriota</taxon>
        <taxon>Stenosarchaea group</taxon>
        <taxon>Halobacteria</taxon>
        <taxon>Halobacteriales</taxon>
        <taxon>Haloferacaceae</taxon>
        <taxon>Halorubrum</taxon>
    </lineage>
</organism>
<keyword evidence="2" id="KW-1133">Transmembrane helix</keyword>
<evidence type="ECO:0000259" key="3">
    <source>
        <dbReference type="Pfam" id="PF00174"/>
    </source>
</evidence>
<dbReference type="Gene3D" id="3.90.420.10">
    <property type="entry name" value="Oxidoreductase, molybdopterin-binding domain"/>
    <property type="match status" value="1"/>
</dbReference>
<feature type="transmembrane region" description="Helical" evidence="2">
    <location>
        <begin position="20"/>
        <end position="42"/>
    </location>
</feature>
<keyword evidence="2" id="KW-0812">Transmembrane</keyword>
<proteinExistence type="predicted"/>
<dbReference type="InterPro" id="IPR008335">
    <property type="entry name" value="Mopterin_OxRdtase_euk"/>
</dbReference>
<dbReference type="CDD" id="cd00321">
    <property type="entry name" value="SO_family_Moco"/>
    <property type="match status" value="1"/>
</dbReference>
<dbReference type="OrthoDB" id="9576at2157"/>
<evidence type="ECO:0000313" key="4">
    <source>
        <dbReference type="EMBL" id="SFH65523.1"/>
    </source>
</evidence>
<feature type="domain" description="Oxidoreductase molybdopterin-binding" evidence="3">
    <location>
        <begin position="215"/>
        <end position="377"/>
    </location>
</feature>
<name>A0A1I3BTH0_9EURY</name>
<reference evidence="4 5" key="1">
    <citation type="submission" date="2016-10" db="EMBL/GenBank/DDBJ databases">
        <authorList>
            <person name="Varghese N."/>
            <person name="Submissions S."/>
        </authorList>
    </citation>
    <scope>NUCLEOTIDE SEQUENCE [LARGE SCALE GENOMIC DNA]</scope>
    <source>
        <strain evidence="4 5">CGMCC 1.6377</strain>
    </source>
</reference>
<evidence type="ECO:0000313" key="5">
    <source>
        <dbReference type="Proteomes" id="UP000323537"/>
    </source>
</evidence>
<feature type="region of interest" description="Disordered" evidence="1">
    <location>
        <begin position="185"/>
        <end position="209"/>
    </location>
</feature>
<evidence type="ECO:0000256" key="1">
    <source>
        <dbReference type="SAM" id="MobiDB-lite"/>
    </source>
</evidence>
<feature type="transmembrane region" description="Helical" evidence="2">
    <location>
        <begin position="156"/>
        <end position="172"/>
    </location>
</feature>
<keyword evidence="5" id="KW-1185">Reference proteome</keyword>